<gene>
    <name evidence="2" type="ORF">F3Y22_tig00111847pilonHSYRG00239</name>
</gene>
<reference evidence="2" key="1">
    <citation type="submission" date="2019-09" db="EMBL/GenBank/DDBJ databases">
        <title>Draft genome information of white flower Hibiscus syriacus.</title>
        <authorList>
            <person name="Kim Y.-M."/>
        </authorList>
    </citation>
    <scope>NUCLEOTIDE SEQUENCE [LARGE SCALE GENOMIC DNA]</scope>
    <source>
        <strain evidence="2">YM2019G1</strain>
    </source>
</reference>
<keyword evidence="1" id="KW-1133">Transmembrane helix</keyword>
<sequence length="159" mass="17613">MANIHCQYVAKLFSFLSKSASPSIVDLESANEPAALQVEDSQHYLAWEKQIVAFGLGYSIEIAILFVGIEPTRRLPPTYDLLSVAIMLAFTCINVGKCFMNSKSRGIGRKLDELGGIFVVAAFLYIYLDPISMVAPMLHRGLVSLNFSLQSLFTLLNYI</sequence>
<dbReference type="Proteomes" id="UP000436088">
    <property type="component" value="Unassembled WGS sequence"/>
</dbReference>
<keyword evidence="1" id="KW-0472">Membrane</keyword>
<evidence type="ECO:0000313" key="3">
    <source>
        <dbReference type="Proteomes" id="UP000436088"/>
    </source>
</evidence>
<dbReference type="AlphaFoldDB" id="A0A6A2YE59"/>
<protein>
    <submittedName>
        <fullName evidence="2">NB-ARC domain-containing disease resistance protein, putative isoform 1</fullName>
    </submittedName>
</protein>
<dbReference type="PANTHER" id="PTHR34741">
    <property type="entry name" value="IMAP FAMILY MEMBER 1, PUTATIVE-RELATED"/>
    <property type="match status" value="1"/>
</dbReference>
<name>A0A6A2YE59_HIBSY</name>
<organism evidence="2 3">
    <name type="scientific">Hibiscus syriacus</name>
    <name type="common">Rose of Sharon</name>
    <dbReference type="NCBI Taxonomy" id="106335"/>
    <lineage>
        <taxon>Eukaryota</taxon>
        <taxon>Viridiplantae</taxon>
        <taxon>Streptophyta</taxon>
        <taxon>Embryophyta</taxon>
        <taxon>Tracheophyta</taxon>
        <taxon>Spermatophyta</taxon>
        <taxon>Magnoliopsida</taxon>
        <taxon>eudicotyledons</taxon>
        <taxon>Gunneridae</taxon>
        <taxon>Pentapetalae</taxon>
        <taxon>rosids</taxon>
        <taxon>malvids</taxon>
        <taxon>Malvales</taxon>
        <taxon>Malvaceae</taxon>
        <taxon>Malvoideae</taxon>
        <taxon>Hibiscus</taxon>
    </lineage>
</organism>
<dbReference type="EMBL" id="VEPZ02001449">
    <property type="protein sequence ID" value="KAE8672317.1"/>
    <property type="molecule type" value="Genomic_DNA"/>
</dbReference>
<accession>A0A6A2YE59</accession>
<dbReference type="PANTHER" id="PTHR34741:SF2">
    <property type="entry name" value="VESICLE TRANSPORT PROTEIN"/>
    <property type="match status" value="1"/>
</dbReference>
<comment type="caution">
    <text evidence="2">The sequence shown here is derived from an EMBL/GenBank/DDBJ whole genome shotgun (WGS) entry which is preliminary data.</text>
</comment>
<feature type="transmembrane region" description="Helical" evidence="1">
    <location>
        <begin position="81"/>
        <end position="99"/>
    </location>
</feature>
<evidence type="ECO:0000256" key="1">
    <source>
        <dbReference type="SAM" id="Phobius"/>
    </source>
</evidence>
<proteinExistence type="predicted"/>
<keyword evidence="3" id="KW-1185">Reference proteome</keyword>
<feature type="transmembrane region" description="Helical" evidence="1">
    <location>
        <begin position="51"/>
        <end position="69"/>
    </location>
</feature>
<evidence type="ECO:0000313" key="2">
    <source>
        <dbReference type="EMBL" id="KAE8672317.1"/>
    </source>
</evidence>
<keyword evidence="1" id="KW-0812">Transmembrane</keyword>
<feature type="transmembrane region" description="Helical" evidence="1">
    <location>
        <begin position="111"/>
        <end position="128"/>
    </location>
</feature>